<proteinExistence type="inferred from homology"/>
<dbReference type="PANTHER" id="PTHR15415:SF7">
    <property type="entry name" value="MICOS COMPLEX SUBUNIT MIC60"/>
    <property type="match status" value="1"/>
</dbReference>
<keyword evidence="10" id="KW-1185">Reference proteome</keyword>
<evidence type="ECO:0000256" key="3">
    <source>
        <dbReference type="ARBA" id="ARBA00022792"/>
    </source>
</evidence>
<comment type="subunit">
    <text evidence="7">Component of the mitochondrial contact site and cristae organizing system (MICOS) complex.</text>
</comment>
<accession>A0AA36GAS1</accession>
<evidence type="ECO:0000256" key="5">
    <source>
        <dbReference type="ARBA" id="ARBA00023128"/>
    </source>
</evidence>
<sequence>MILDDFRLNSRRSNTDFSGGGGGSGIGLFLGLTTAAVGGTVGYAYFDPEFRHKLETNVPPVKQALDAVLGPAPQKIQPLPTTPNKPAHILPKKEEVLAPLAVHQPPPMQKKKAVEVDAVDIHKKSPELNHIKPNEEVAVARNKKLDERLLKALKTAEVTVQRASEAKLETIRAINDHAELLKKTVDAGQNGDWSEVTKALQRVEALSAVDSRTEVEGRNQIDTLRTVIADGKSDAVTLSNPLLINTLESANKFQHQLDELNNLAHKARQESSILNQYKELIDRSRQQFALEVKSILPSVDLEAKGKHLNEDELNALIAHAHLRVDQLRRQLAEQQTREEQHIAKAIADQRVADERIAQEKLHIELHRVKAQQEVAVEKEVLTKRGSWETELEDRLKRAAGAHAEHLEQVIRTQRQLFEIEHNQKVEEAVLVERAHHSKAVGQALSRLEGIETALTSRVALDAENRRSKQFWIACHNLIDTIVHGQKAGKTMEARRAPLKASLDILNEVNPEDEVVTTIVHSFPKQATSSGVYTELDLKNRFDKLYTVGRRRAWVGENGGSLGRYFWSYIRSVLSLDLPMHYTREDKFDPNVLDNLELLSRARWYVEQNDFPSALKIVQLLQGEPRLLARDWIMDTRAHLETRLLAELLVAHAAVQSIRSTY</sequence>
<organism evidence="9 10">
    <name type="scientific">Mesorhabditis spiculigera</name>
    <dbReference type="NCBI Taxonomy" id="96644"/>
    <lineage>
        <taxon>Eukaryota</taxon>
        <taxon>Metazoa</taxon>
        <taxon>Ecdysozoa</taxon>
        <taxon>Nematoda</taxon>
        <taxon>Chromadorea</taxon>
        <taxon>Rhabditida</taxon>
        <taxon>Rhabditina</taxon>
        <taxon>Rhabditomorpha</taxon>
        <taxon>Rhabditoidea</taxon>
        <taxon>Rhabditidae</taxon>
        <taxon>Mesorhabditinae</taxon>
        <taxon>Mesorhabditis</taxon>
    </lineage>
</organism>
<feature type="coiled-coil region" evidence="8">
    <location>
        <begin position="317"/>
        <end position="344"/>
    </location>
</feature>
<comment type="function">
    <text evidence="7">Component of the MICOS complex, a large protein complex of the mitochondrial inner membrane that plays crucial roles in the maintenance of crista junctions, inner membrane architecture, and formation of contact sites to the outer membrane.</text>
</comment>
<dbReference type="InterPro" id="IPR019133">
    <property type="entry name" value="MIC60"/>
</dbReference>
<evidence type="ECO:0000313" key="10">
    <source>
        <dbReference type="Proteomes" id="UP001177023"/>
    </source>
</evidence>
<keyword evidence="8" id="KW-0175">Coiled coil</keyword>
<feature type="non-terminal residue" evidence="9">
    <location>
        <position position="1"/>
    </location>
</feature>
<evidence type="ECO:0000256" key="8">
    <source>
        <dbReference type="SAM" id="Coils"/>
    </source>
</evidence>
<keyword evidence="5 7" id="KW-0496">Mitochondrion</keyword>
<evidence type="ECO:0000256" key="4">
    <source>
        <dbReference type="ARBA" id="ARBA00022989"/>
    </source>
</evidence>
<keyword evidence="2 7" id="KW-0812">Transmembrane</keyword>
<keyword evidence="3 7" id="KW-0999">Mitochondrion inner membrane</keyword>
<gene>
    <name evidence="9" type="ORF">MSPICULIGERA_LOCUS23464</name>
</gene>
<dbReference type="PANTHER" id="PTHR15415">
    <property type="entry name" value="MITOFILIN"/>
    <property type="match status" value="1"/>
</dbReference>
<evidence type="ECO:0000256" key="7">
    <source>
        <dbReference type="RuleBase" id="RU363000"/>
    </source>
</evidence>
<dbReference type="GO" id="GO:0061617">
    <property type="term" value="C:MICOS complex"/>
    <property type="evidence" value="ECO:0007669"/>
    <property type="project" value="TreeGrafter"/>
</dbReference>
<protein>
    <recommendedName>
        <fullName evidence="7">MICOS complex subunit MIC60</fullName>
    </recommendedName>
    <alternativeName>
        <fullName evidence="7">Mitofilin</fullName>
    </alternativeName>
</protein>
<evidence type="ECO:0000256" key="2">
    <source>
        <dbReference type="ARBA" id="ARBA00022692"/>
    </source>
</evidence>
<dbReference type="Proteomes" id="UP001177023">
    <property type="component" value="Unassembled WGS sequence"/>
</dbReference>
<name>A0AA36GAS1_9BILA</name>
<keyword evidence="4 7" id="KW-1133">Transmembrane helix</keyword>
<evidence type="ECO:0000256" key="1">
    <source>
        <dbReference type="ARBA" id="ARBA00010877"/>
    </source>
</evidence>
<comment type="similarity">
    <text evidence="1 7">Belongs to the MICOS complex subunit Mic60 family.</text>
</comment>
<dbReference type="AlphaFoldDB" id="A0AA36GAS1"/>
<feature type="transmembrane region" description="Helical" evidence="7">
    <location>
        <begin position="21"/>
        <end position="46"/>
    </location>
</feature>
<dbReference type="GO" id="GO:0042407">
    <property type="term" value="P:cristae formation"/>
    <property type="evidence" value="ECO:0007669"/>
    <property type="project" value="TreeGrafter"/>
</dbReference>
<comment type="subcellular location">
    <subcellularLocation>
        <location evidence="7">Mitochondrion inner membrane</location>
        <topology evidence="7">Single-pass membrane protein</topology>
    </subcellularLocation>
</comment>
<comment type="caution">
    <text evidence="9">The sequence shown here is derived from an EMBL/GenBank/DDBJ whole genome shotgun (WGS) entry which is preliminary data.</text>
</comment>
<evidence type="ECO:0000313" key="9">
    <source>
        <dbReference type="EMBL" id="CAJ0585441.1"/>
    </source>
</evidence>
<evidence type="ECO:0000256" key="6">
    <source>
        <dbReference type="ARBA" id="ARBA00023136"/>
    </source>
</evidence>
<reference evidence="9" key="1">
    <citation type="submission" date="2023-06" db="EMBL/GenBank/DDBJ databases">
        <authorList>
            <person name="Delattre M."/>
        </authorList>
    </citation>
    <scope>NUCLEOTIDE SEQUENCE</scope>
    <source>
        <strain evidence="9">AF72</strain>
    </source>
</reference>
<dbReference type="Pfam" id="PF09731">
    <property type="entry name" value="Mitofilin"/>
    <property type="match status" value="1"/>
</dbReference>
<dbReference type="EMBL" id="CATQJA010002704">
    <property type="protein sequence ID" value="CAJ0585441.1"/>
    <property type="molecule type" value="Genomic_DNA"/>
</dbReference>
<keyword evidence="6 7" id="KW-0472">Membrane</keyword>